<protein>
    <submittedName>
        <fullName evidence="2">Uncharacterized protein</fullName>
    </submittedName>
</protein>
<dbReference type="RefSeq" id="WP_280600189.1">
    <property type="nucleotide sequence ID" value="NZ_JARXRN010000020.1"/>
</dbReference>
<feature type="transmembrane region" description="Helical" evidence="1">
    <location>
        <begin position="52"/>
        <end position="72"/>
    </location>
</feature>
<keyword evidence="3" id="KW-1185">Reference proteome</keyword>
<evidence type="ECO:0000313" key="3">
    <source>
        <dbReference type="Proteomes" id="UP001156831"/>
    </source>
</evidence>
<feature type="transmembrane region" description="Helical" evidence="1">
    <location>
        <begin position="12"/>
        <end position="32"/>
    </location>
</feature>
<name>A0ABT6JGK8_9GAMM</name>
<gene>
    <name evidence="2" type="ORF">QFW80_04720</name>
</gene>
<sequence>MSPIEKIQEGFFGHIGTAAALVVTGLIGWLALEAAPIVAPAVESALPVRVVLAILALSLIVNVGFAVAIWRLSPKLQALKLKYGILWDSEKNPHCPICKNAGLDYGEWNYGQLGYFCNSCEKVYGLKDSAGKDVKPNDAIAAL</sequence>
<evidence type="ECO:0000313" key="2">
    <source>
        <dbReference type="EMBL" id="MDH5829820.1"/>
    </source>
</evidence>
<keyword evidence="1" id="KW-1133">Transmembrane helix</keyword>
<organism evidence="2 3">
    <name type="scientific">Luteimonas rhizosphaericola</name>
    <dbReference type="NCBI Taxonomy" id="3042024"/>
    <lineage>
        <taxon>Bacteria</taxon>
        <taxon>Pseudomonadati</taxon>
        <taxon>Pseudomonadota</taxon>
        <taxon>Gammaproteobacteria</taxon>
        <taxon>Lysobacterales</taxon>
        <taxon>Lysobacteraceae</taxon>
        <taxon>Luteimonas</taxon>
    </lineage>
</organism>
<dbReference type="Proteomes" id="UP001156831">
    <property type="component" value="Unassembled WGS sequence"/>
</dbReference>
<accession>A0ABT6JGK8</accession>
<keyword evidence="1" id="KW-0472">Membrane</keyword>
<proteinExistence type="predicted"/>
<comment type="caution">
    <text evidence="2">The sequence shown here is derived from an EMBL/GenBank/DDBJ whole genome shotgun (WGS) entry which is preliminary data.</text>
</comment>
<keyword evidence="1" id="KW-0812">Transmembrane</keyword>
<evidence type="ECO:0000256" key="1">
    <source>
        <dbReference type="SAM" id="Phobius"/>
    </source>
</evidence>
<reference evidence="2 3" key="1">
    <citation type="submission" date="2023-04" db="EMBL/GenBank/DDBJ databases">
        <title>Luteimonas sp. M1R5S18.</title>
        <authorList>
            <person name="Sun J.-Q."/>
        </authorList>
    </citation>
    <scope>NUCLEOTIDE SEQUENCE [LARGE SCALE GENOMIC DNA]</scope>
    <source>
        <strain evidence="2 3">M1R5S18</strain>
    </source>
</reference>
<dbReference type="EMBL" id="JARXRN010000020">
    <property type="protein sequence ID" value="MDH5829820.1"/>
    <property type="molecule type" value="Genomic_DNA"/>
</dbReference>